<name>A0ABW0SXV0_9GAMM</name>
<gene>
    <name evidence="2" type="ORF">ACFPPB_10220</name>
</gene>
<feature type="transmembrane region" description="Helical" evidence="1">
    <location>
        <begin position="45"/>
        <end position="63"/>
    </location>
</feature>
<proteinExistence type="predicted"/>
<evidence type="ECO:0000256" key="1">
    <source>
        <dbReference type="SAM" id="Phobius"/>
    </source>
</evidence>
<dbReference type="RefSeq" id="WP_377326693.1">
    <property type="nucleotide sequence ID" value="NZ_JBHSNG010000009.1"/>
</dbReference>
<protein>
    <submittedName>
        <fullName evidence="2">Uncharacterized protein</fullName>
    </submittedName>
</protein>
<comment type="caution">
    <text evidence="2">The sequence shown here is derived from an EMBL/GenBank/DDBJ whole genome shotgun (WGS) entry which is preliminary data.</text>
</comment>
<keyword evidence="1" id="KW-0812">Transmembrane</keyword>
<reference evidence="3" key="1">
    <citation type="journal article" date="2019" name="Int. J. Syst. Evol. Microbiol.">
        <title>The Global Catalogue of Microorganisms (GCM) 10K type strain sequencing project: providing services to taxonomists for standard genome sequencing and annotation.</title>
        <authorList>
            <consortium name="The Broad Institute Genomics Platform"/>
            <consortium name="The Broad Institute Genome Sequencing Center for Infectious Disease"/>
            <person name="Wu L."/>
            <person name="Ma J."/>
        </authorList>
    </citation>
    <scope>NUCLEOTIDE SEQUENCE [LARGE SCALE GENOMIC DNA]</scope>
    <source>
        <strain evidence="3">CGMCC 1.13587</strain>
    </source>
</reference>
<dbReference type="Proteomes" id="UP001596111">
    <property type="component" value="Unassembled WGS sequence"/>
</dbReference>
<keyword evidence="3" id="KW-1185">Reference proteome</keyword>
<dbReference type="EMBL" id="JBHSNG010000009">
    <property type="protein sequence ID" value="MFC5581484.1"/>
    <property type="molecule type" value="Genomic_DNA"/>
</dbReference>
<sequence length="100" mass="11278">MMRASGRRKRYVNVHSRPAMRWLLLVLTVFAFMLCFTRHSAGAWGFWLLVGVIGVIGTTLAFAQARIAGNARGDSLTEYDLKRLREGKDPLNHDRSTSGR</sequence>
<organism evidence="2 3">
    <name type="scientific">Rhodanobacter terrae</name>
    <dbReference type="NCBI Taxonomy" id="418647"/>
    <lineage>
        <taxon>Bacteria</taxon>
        <taxon>Pseudomonadati</taxon>
        <taxon>Pseudomonadota</taxon>
        <taxon>Gammaproteobacteria</taxon>
        <taxon>Lysobacterales</taxon>
        <taxon>Rhodanobacteraceae</taxon>
        <taxon>Rhodanobacter</taxon>
    </lineage>
</organism>
<evidence type="ECO:0000313" key="3">
    <source>
        <dbReference type="Proteomes" id="UP001596111"/>
    </source>
</evidence>
<keyword evidence="1" id="KW-0472">Membrane</keyword>
<feature type="transmembrane region" description="Helical" evidence="1">
    <location>
        <begin position="21"/>
        <end position="39"/>
    </location>
</feature>
<evidence type="ECO:0000313" key="2">
    <source>
        <dbReference type="EMBL" id="MFC5581484.1"/>
    </source>
</evidence>
<accession>A0ABW0SXV0</accession>
<keyword evidence="1" id="KW-1133">Transmembrane helix</keyword>